<gene>
    <name evidence="2" type="ORF">OEA41_010796</name>
</gene>
<reference evidence="2" key="1">
    <citation type="submission" date="2022-11" db="EMBL/GenBank/DDBJ databases">
        <title>Chromosomal genome sequence assembly and mating type (MAT) locus characterization of the leprose asexual lichenized fungus Lepraria neglecta (Nyl.) Erichsen.</title>
        <authorList>
            <person name="Allen J.L."/>
            <person name="Pfeffer B."/>
        </authorList>
    </citation>
    <scope>NUCLEOTIDE SEQUENCE</scope>
    <source>
        <strain evidence="2">Allen 5258</strain>
    </source>
</reference>
<keyword evidence="3" id="KW-1185">Reference proteome</keyword>
<name>A0AAD9YX10_9LECA</name>
<proteinExistence type="predicted"/>
<protein>
    <submittedName>
        <fullName evidence="2">Uncharacterized protein</fullName>
    </submittedName>
</protein>
<evidence type="ECO:0000256" key="1">
    <source>
        <dbReference type="SAM" id="MobiDB-lite"/>
    </source>
</evidence>
<feature type="compositionally biased region" description="Polar residues" evidence="1">
    <location>
        <begin position="232"/>
        <end position="255"/>
    </location>
</feature>
<feature type="compositionally biased region" description="Basic and acidic residues" evidence="1">
    <location>
        <begin position="292"/>
        <end position="317"/>
    </location>
</feature>
<dbReference type="AlphaFoldDB" id="A0AAD9YX10"/>
<dbReference type="EMBL" id="JASNWA010000011">
    <property type="protein sequence ID" value="KAK3167669.1"/>
    <property type="molecule type" value="Genomic_DNA"/>
</dbReference>
<feature type="region of interest" description="Disordered" evidence="1">
    <location>
        <begin position="232"/>
        <end position="317"/>
    </location>
</feature>
<dbReference type="Proteomes" id="UP001276659">
    <property type="component" value="Unassembled WGS sequence"/>
</dbReference>
<evidence type="ECO:0000313" key="3">
    <source>
        <dbReference type="Proteomes" id="UP001276659"/>
    </source>
</evidence>
<evidence type="ECO:0000313" key="2">
    <source>
        <dbReference type="EMBL" id="KAK3167669.1"/>
    </source>
</evidence>
<accession>A0AAD9YX10</accession>
<comment type="caution">
    <text evidence="2">The sequence shown here is derived from an EMBL/GenBank/DDBJ whole genome shotgun (WGS) entry which is preliminary data.</text>
</comment>
<organism evidence="2 3">
    <name type="scientific">Lepraria neglecta</name>
    <dbReference type="NCBI Taxonomy" id="209136"/>
    <lineage>
        <taxon>Eukaryota</taxon>
        <taxon>Fungi</taxon>
        <taxon>Dikarya</taxon>
        <taxon>Ascomycota</taxon>
        <taxon>Pezizomycotina</taxon>
        <taxon>Lecanoromycetes</taxon>
        <taxon>OSLEUM clade</taxon>
        <taxon>Lecanoromycetidae</taxon>
        <taxon>Lecanorales</taxon>
        <taxon>Lecanorineae</taxon>
        <taxon>Stereocaulaceae</taxon>
        <taxon>Lepraria</taxon>
    </lineage>
</organism>
<sequence length="317" mass="34642">MSFCPLSDSARITWDVSVVKDLQMRLEIREETAEVLAQAAFDKSVCEWPQSFSADSGAASSSTDQQMDTGLKLLEYQHQAATSQLPSADSTHLAIGSTGLPTSNMAYGQASDTPWTALDGGNRLNSSLAVSGVPQDQAQFSEQGNAMDLGQDNHGAQIPYYLSNANKHYARYNHEYVPSGLHPRNMPTQIDSSTFRSWQASTTNTGLYHQPNFSTTHGNHNTSRIERCHNTGSTGAIATSDNGPAPTQSIGTSPPTRGKSPSIVAHLRSFSRGKLREPAPEPPEPMDIDLDNSMRHMQDEEHTRSERRNDRFPSHGI</sequence>